<dbReference type="AlphaFoldDB" id="A0AAW0G786"/>
<keyword evidence="8" id="KW-1185">Reference proteome</keyword>
<keyword evidence="3 4" id="KW-0862">Zinc</keyword>
<evidence type="ECO:0000256" key="5">
    <source>
        <dbReference type="SAM" id="MobiDB-lite"/>
    </source>
</evidence>
<dbReference type="SMART" id="SM00356">
    <property type="entry name" value="ZnF_C3H1"/>
    <property type="match status" value="1"/>
</dbReference>
<evidence type="ECO:0000256" key="1">
    <source>
        <dbReference type="ARBA" id="ARBA00022723"/>
    </source>
</evidence>
<evidence type="ECO:0000313" key="8">
    <source>
        <dbReference type="Proteomes" id="UP001385951"/>
    </source>
</evidence>
<feature type="zinc finger region" description="C3H1-type" evidence="4">
    <location>
        <begin position="98"/>
        <end position="126"/>
    </location>
</feature>
<evidence type="ECO:0000256" key="3">
    <source>
        <dbReference type="ARBA" id="ARBA00022833"/>
    </source>
</evidence>
<keyword evidence="1 4" id="KW-0479">Metal-binding</keyword>
<evidence type="ECO:0000256" key="4">
    <source>
        <dbReference type="PROSITE-ProRule" id="PRU00723"/>
    </source>
</evidence>
<feature type="compositionally biased region" description="Basic and acidic residues" evidence="5">
    <location>
        <begin position="56"/>
        <end position="65"/>
    </location>
</feature>
<accession>A0AAW0G786</accession>
<dbReference type="EMBL" id="JASBNA010000023">
    <property type="protein sequence ID" value="KAK7684865.1"/>
    <property type="molecule type" value="Genomic_DNA"/>
</dbReference>
<organism evidence="7 8">
    <name type="scientific">Cerrena zonata</name>
    <dbReference type="NCBI Taxonomy" id="2478898"/>
    <lineage>
        <taxon>Eukaryota</taxon>
        <taxon>Fungi</taxon>
        <taxon>Dikarya</taxon>
        <taxon>Basidiomycota</taxon>
        <taxon>Agaricomycotina</taxon>
        <taxon>Agaricomycetes</taxon>
        <taxon>Polyporales</taxon>
        <taxon>Cerrenaceae</taxon>
        <taxon>Cerrena</taxon>
    </lineage>
</organism>
<dbReference type="Pfam" id="PF10453">
    <property type="entry name" value="NUFIP1"/>
    <property type="match status" value="1"/>
</dbReference>
<dbReference type="InterPro" id="IPR000571">
    <property type="entry name" value="Znf_CCCH"/>
</dbReference>
<feature type="region of interest" description="Disordered" evidence="5">
    <location>
        <begin position="1"/>
        <end position="98"/>
    </location>
</feature>
<dbReference type="PROSITE" id="PS50103">
    <property type="entry name" value="ZF_C3H1"/>
    <property type="match status" value="1"/>
</dbReference>
<dbReference type="Gene3D" id="4.10.1000.10">
    <property type="entry name" value="Zinc finger, CCCH-type"/>
    <property type="match status" value="1"/>
</dbReference>
<comment type="caution">
    <text evidence="7">The sequence shown here is derived from an EMBL/GenBank/DDBJ whole genome shotgun (WGS) entry which is preliminary data.</text>
</comment>
<dbReference type="Proteomes" id="UP001385951">
    <property type="component" value="Unassembled WGS sequence"/>
</dbReference>
<dbReference type="Pfam" id="PF00642">
    <property type="entry name" value="zf-CCCH"/>
    <property type="match status" value="1"/>
</dbReference>
<proteinExistence type="predicted"/>
<feature type="domain" description="C3H1-type" evidence="6">
    <location>
        <begin position="98"/>
        <end position="126"/>
    </location>
</feature>
<evidence type="ECO:0000256" key="2">
    <source>
        <dbReference type="ARBA" id="ARBA00022771"/>
    </source>
</evidence>
<gene>
    <name evidence="7" type="ORF">QCA50_012114</name>
</gene>
<evidence type="ECO:0000313" key="7">
    <source>
        <dbReference type="EMBL" id="KAK7684865.1"/>
    </source>
</evidence>
<evidence type="ECO:0000259" key="6">
    <source>
        <dbReference type="PROSITE" id="PS50103"/>
    </source>
</evidence>
<dbReference type="InterPro" id="IPR036855">
    <property type="entry name" value="Znf_CCCH_sf"/>
</dbReference>
<dbReference type="SUPFAM" id="SSF90229">
    <property type="entry name" value="CCCH zinc finger"/>
    <property type="match status" value="1"/>
</dbReference>
<sequence>MNSNEWLLDGLPTHLPNEEAETPEPRPQPKPESDPSDDEQVTLIPGTNISLQTDEDIAKWIEERKKKWPTNKRVQEKQQQQQQQQPAKRLAADDQPKKKQKTVCRFYQQHKRCKFGNQCSFVHETQQSKPSSGSTKMLNGIEINVPKRFTNEMYVNPATNSSLYKMLVQRDLYLNENEIVLDFIEYLYDKGLIDENVNL</sequence>
<protein>
    <recommendedName>
        <fullName evidence="6">C3H1-type domain-containing protein</fullName>
    </recommendedName>
</protein>
<keyword evidence="2 4" id="KW-0863">Zinc-finger</keyword>
<name>A0AAW0G786_9APHY</name>
<reference evidence="7 8" key="1">
    <citation type="submission" date="2022-09" db="EMBL/GenBank/DDBJ databases">
        <authorList>
            <person name="Palmer J.M."/>
        </authorList>
    </citation>
    <scope>NUCLEOTIDE SEQUENCE [LARGE SCALE GENOMIC DNA]</scope>
    <source>
        <strain evidence="7 8">DSM 7382</strain>
    </source>
</reference>
<feature type="compositionally biased region" description="Basic and acidic residues" evidence="5">
    <location>
        <begin position="23"/>
        <end position="33"/>
    </location>
</feature>
<dbReference type="InterPro" id="IPR019496">
    <property type="entry name" value="NUFIP1_cons_dom"/>
</dbReference>
<dbReference type="GO" id="GO:0008270">
    <property type="term" value="F:zinc ion binding"/>
    <property type="evidence" value="ECO:0007669"/>
    <property type="project" value="UniProtKB-KW"/>
</dbReference>